<dbReference type="SUPFAM" id="SSF118116">
    <property type="entry name" value="DNA mismatch repair protein MutL"/>
    <property type="match status" value="1"/>
</dbReference>
<dbReference type="InterPro" id="IPR042121">
    <property type="entry name" value="MutL_C_regsub"/>
</dbReference>
<dbReference type="InterPro" id="IPR020568">
    <property type="entry name" value="Ribosomal_Su5_D2-typ_SF"/>
</dbReference>
<keyword evidence="3 5" id="KW-0227">DNA damage</keyword>
<evidence type="ECO:0000256" key="5">
    <source>
        <dbReference type="HAMAP-Rule" id="MF_00149"/>
    </source>
</evidence>
<dbReference type="InterPro" id="IPR020667">
    <property type="entry name" value="DNA_mismatch_repair_MutL"/>
</dbReference>
<sequence length="675" mass="73439">MSEKMRHIRLLPPELRNQIAAGEVVERPASVLKELVENSLDAGAARIDVRLDNGGQALIRVQDDGCGIPADELELSVTRHATSKIASMDDLERIRSYGFRGEALPSIASVSRFRIVSAWQGPGNQSAAHCVEVEHGRLLASSPAALHKGTIVEVRDLFSNIPARLKFLKTPATEFKRAQDWLARLALARAEVGFSLHSGDREALRFLPGQTLRDRLALLWPRLIVEALRPFEGERHGIRVHGLAALPTVSQPRGDRILLFVNNRSVLDKRLLAAVREAYKGRLTSRDYPQVALFVDMDPCEVDVNVHPAKSEVRFRDESAVFSACLHAVQGALVTSFTAALEGEAPDAAAPDLFTEGPSSGQPGGLFPARENPAGTASASEAAAPRPQGFWGRLDDPPLLARPETSSAPDAPEEDWRVSVPPDRSAAPRIFAPVEEDAAPYGPPAEHSFPPEGAGASASMPDAAWSGLVPEPAAVSDASFAAAPEPREREPLRVGPLSYLGQVADTYLILRDAEGALLLLDQHAAHERVLYTRLRRGGFAGTGQCLALPLELGLHPAEQERFQQLRERLESLGFALECADGTLLVRAMPPVLSRAEARDFLREALAGRKDDLAGMFISMSCKGAIKAGQRLTDDEAAGLLRQWLAVPEREYCPHGRPCVLRWDAAALEKFFKRRQ</sequence>
<dbReference type="EMBL" id="CP014229">
    <property type="protein sequence ID" value="AMD91004.1"/>
    <property type="molecule type" value="Genomic_DNA"/>
</dbReference>
<dbReference type="PROSITE" id="PS00058">
    <property type="entry name" value="DNA_MISMATCH_REPAIR_1"/>
    <property type="match status" value="1"/>
</dbReference>
<dbReference type="SUPFAM" id="SSF54211">
    <property type="entry name" value="Ribosomal protein S5 domain 2-like"/>
    <property type="match status" value="1"/>
</dbReference>
<dbReference type="InterPro" id="IPR014762">
    <property type="entry name" value="DNA_mismatch_repair_CS"/>
</dbReference>
<dbReference type="SMART" id="SM01340">
    <property type="entry name" value="DNA_mis_repair"/>
    <property type="match status" value="1"/>
</dbReference>
<dbReference type="InterPro" id="IPR014721">
    <property type="entry name" value="Ribsml_uS5_D2-typ_fold_subgr"/>
</dbReference>
<keyword evidence="10" id="KW-1185">Reference proteome</keyword>
<dbReference type="Gene3D" id="3.30.230.10">
    <property type="match status" value="1"/>
</dbReference>
<dbReference type="InterPro" id="IPR002099">
    <property type="entry name" value="MutL/Mlh/PMS"/>
</dbReference>
<evidence type="ECO:0000259" key="8">
    <source>
        <dbReference type="SMART" id="SM01340"/>
    </source>
</evidence>
<accession>A0A0X8JLI7</accession>
<dbReference type="CDD" id="cd00782">
    <property type="entry name" value="MutL_Trans"/>
    <property type="match status" value="1"/>
</dbReference>
<dbReference type="AlphaFoldDB" id="A0A0X8JLI7"/>
<dbReference type="InterPro" id="IPR036890">
    <property type="entry name" value="HATPase_C_sf"/>
</dbReference>
<reference evidence="10" key="1">
    <citation type="submission" date="2016-02" db="EMBL/GenBank/DDBJ databases">
        <authorList>
            <person name="Holder M.E."/>
            <person name="Ajami N.J."/>
            <person name="Petrosino J.F."/>
        </authorList>
    </citation>
    <scope>NUCLEOTIDE SEQUENCE [LARGE SCALE GENOMIC DNA]</scope>
    <source>
        <strain evidence="10">CCUG 45958</strain>
    </source>
</reference>
<dbReference type="InterPro" id="IPR037198">
    <property type="entry name" value="MutL_C_sf"/>
</dbReference>
<gene>
    <name evidence="5" type="primary">mutL</name>
    <name evidence="9" type="ORF">AXF13_13205</name>
</gene>
<dbReference type="PANTHER" id="PTHR10073">
    <property type="entry name" value="DNA MISMATCH REPAIR PROTEIN MLH, PMS, MUTL"/>
    <property type="match status" value="1"/>
</dbReference>
<organism evidence="9 10">
    <name type="scientific">Desulfovibrio fairfieldensis</name>
    <dbReference type="NCBI Taxonomy" id="44742"/>
    <lineage>
        <taxon>Bacteria</taxon>
        <taxon>Pseudomonadati</taxon>
        <taxon>Thermodesulfobacteriota</taxon>
        <taxon>Desulfovibrionia</taxon>
        <taxon>Desulfovibrionales</taxon>
        <taxon>Desulfovibrionaceae</taxon>
        <taxon>Desulfovibrio</taxon>
    </lineage>
</organism>
<dbReference type="Pfam" id="PF13589">
    <property type="entry name" value="HATPase_c_3"/>
    <property type="match status" value="1"/>
</dbReference>
<dbReference type="InterPro" id="IPR042120">
    <property type="entry name" value="MutL_C_dimsub"/>
</dbReference>
<comment type="function">
    <text evidence="5">This protein is involved in the repair of mismatches in DNA. It is required for dam-dependent methyl-directed DNA mismatch repair. May act as a 'molecular matchmaker', a protein that promotes the formation of a stable complex between two or more DNA-binding proteins in an ATP-dependent manner without itself being part of a final effector complex.</text>
</comment>
<dbReference type="FunFam" id="3.30.565.10:FF:000003">
    <property type="entry name" value="DNA mismatch repair endonuclease MutL"/>
    <property type="match status" value="1"/>
</dbReference>
<proteinExistence type="inferred from homology"/>
<evidence type="ECO:0000259" key="7">
    <source>
        <dbReference type="SMART" id="SM00853"/>
    </source>
</evidence>
<evidence type="ECO:0000256" key="3">
    <source>
        <dbReference type="ARBA" id="ARBA00022763"/>
    </source>
</evidence>
<dbReference type="GO" id="GO:0140664">
    <property type="term" value="F:ATP-dependent DNA damage sensor activity"/>
    <property type="evidence" value="ECO:0007669"/>
    <property type="project" value="InterPro"/>
</dbReference>
<dbReference type="InterPro" id="IPR014790">
    <property type="entry name" value="MutL_C"/>
</dbReference>
<feature type="domain" description="MutL C-terminal dimerisation" evidence="7">
    <location>
        <begin position="499"/>
        <end position="631"/>
    </location>
</feature>
<dbReference type="Pfam" id="PF01119">
    <property type="entry name" value="DNA_mis_repair"/>
    <property type="match status" value="1"/>
</dbReference>
<dbReference type="PANTHER" id="PTHR10073:SF12">
    <property type="entry name" value="DNA MISMATCH REPAIR PROTEIN MLH1"/>
    <property type="match status" value="1"/>
</dbReference>
<dbReference type="GO" id="GO:0006298">
    <property type="term" value="P:mismatch repair"/>
    <property type="evidence" value="ECO:0007669"/>
    <property type="project" value="UniProtKB-UniRule"/>
</dbReference>
<feature type="region of interest" description="Disordered" evidence="6">
    <location>
        <begin position="349"/>
        <end position="424"/>
    </location>
</feature>
<evidence type="ECO:0000256" key="4">
    <source>
        <dbReference type="ARBA" id="ARBA00023204"/>
    </source>
</evidence>
<dbReference type="Gene3D" id="3.30.1540.20">
    <property type="entry name" value="MutL, C-terminal domain, dimerisation subdomain"/>
    <property type="match status" value="1"/>
</dbReference>
<dbReference type="KEGG" id="dfi:AXF13_13205"/>
<dbReference type="NCBIfam" id="TIGR00585">
    <property type="entry name" value="mutl"/>
    <property type="match status" value="1"/>
</dbReference>
<dbReference type="RefSeq" id="WP_062253932.1">
    <property type="nucleotide sequence ID" value="NZ_CP014229.1"/>
</dbReference>
<evidence type="ECO:0000256" key="2">
    <source>
        <dbReference type="ARBA" id="ARBA00021975"/>
    </source>
</evidence>
<dbReference type="CDD" id="cd16926">
    <property type="entry name" value="HATPase_MutL-MLH-PMS-like"/>
    <property type="match status" value="1"/>
</dbReference>
<dbReference type="STRING" id="44742.AXF13_13205"/>
<dbReference type="GO" id="GO:0032300">
    <property type="term" value="C:mismatch repair complex"/>
    <property type="evidence" value="ECO:0007669"/>
    <property type="project" value="InterPro"/>
</dbReference>
<protein>
    <recommendedName>
        <fullName evidence="2 5">DNA mismatch repair protein MutL</fullName>
    </recommendedName>
</protein>
<dbReference type="SUPFAM" id="SSF55874">
    <property type="entry name" value="ATPase domain of HSP90 chaperone/DNA topoisomerase II/histidine kinase"/>
    <property type="match status" value="1"/>
</dbReference>
<keyword evidence="4 5" id="KW-0234">DNA repair</keyword>
<dbReference type="Proteomes" id="UP000069241">
    <property type="component" value="Chromosome"/>
</dbReference>
<dbReference type="Gene3D" id="3.30.565.10">
    <property type="entry name" value="Histidine kinase-like ATPase, C-terminal domain"/>
    <property type="match status" value="1"/>
</dbReference>
<feature type="compositionally biased region" description="Low complexity" evidence="6">
    <location>
        <begin position="374"/>
        <end position="384"/>
    </location>
</feature>
<dbReference type="InterPro" id="IPR038973">
    <property type="entry name" value="MutL/Mlh/Pms-like"/>
</dbReference>
<dbReference type="Gene3D" id="3.30.1370.100">
    <property type="entry name" value="MutL, C-terminal domain, regulatory subdomain"/>
    <property type="match status" value="1"/>
</dbReference>
<evidence type="ECO:0000313" key="9">
    <source>
        <dbReference type="EMBL" id="AMD91004.1"/>
    </source>
</evidence>
<dbReference type="Pfam" id="PF08676">
    <property type="entry name" value="MutL_C"/>
    <property type="match status" value="1"/>
</dbReference>
<evidence type="ECO:0000256" key="1">
    <source>
        <dbReference type="ARBA" id="ARBA00006082"/>
    </source>
</evidence>
<dbReference type="GO" id="GO:0016887">
    <property type="term" value="F:ATP hydrolysis activity"/>
    <property type="evidence" value="ECO:0007669"/>
    <property type="project" value="InterPro"/>
</dbReference>
<comment type="similarity">
    <text evidence="1 5">Belongs to the DNA mismatch repair MutL/HexB family.</text>
</comment>
<evidence type="ECO:0000256" key="6">
    <source>
        <dbReference type="SAM" id="MobiDB-lite"/>
    </source>
</evidence>
<evidence type="ECO:0000313" key="10">
    <source>
        <dbReference type="Proteomes" id="UP000069241"/>
    </source>
</evidence>
<name>A0A0X8JLI7_9BACT</name>
<dbReference type="GO" id="GO:0005524">
    <property type="term" value="F:ATP binding"/>
    <property type="evidence" value="ECO:0007669"/>
    <property type="project" value="InterPro"/>
</dbReference>
<dbReference type="InterPro" id="IPR013507">
    <property type="entry name" value="DNA_mismatch_S5_2-like"/>
</dbReference>
<feature type="domain" description="DNA mismatch repair protein S5" evidence="8">
    <location>
        <begin position="216"/>
        <end position="334"/>
    </location>
</feature>
<dbReference type="HAMAP" id="MF_00149">
    <property type="entry name" value="DNA_mis_repair"/>
    <property type="match status" value="1"/>
</dbReference>
<dbReference type="GO" id="GO:0030983">
    <property type="term" value="F:mismatched DNA binding"/>
    <property type="evidence" value="ECO:0007669"/>
    <property type="project" value="InterPro"/>
</dbReference>
<dbReference type="SMART" id="SM00853">
    <property type="entry name" value="MutL_C"/>
    <property type="match status" value="1"/>
</dbReference>
<feature type="region of interest" description="Disordered" evidence="6">
    <location>
        <begin position="437"/>
        <end position="460"/>
    </location>
</feature>